<dbReference type="GO" id="GO:0005524">
    <property type="term" value="F:ATP binding"/>
    <property type="evidence" value="ECO:0007669"/>
    <property type="project" value="UniProtKB-KW"/>
</dbReference>
<dbReference type="EMBL" id="BSTJ01000006">
    <property type="protein sequence ID" value="GLY76732.1"/>
    <property type="molecule type" value="Genomic_DNA"/>
</dbReference>
<dbReference type="PANTHER" id="PTHR43289">
    <property type="entry name" value="MITOGEN-ACTIVATED PROTEIN KINASE KINASE KINASE 20-RELATED"/>
    <property type="match status" value="1"/>
</dbReference>
<accession>A0A9W6VRQ1</accession>
<organism evidence="8 9">
    <name type="scientific">Actinoallomurus iriomotensis</name>
    <dbReference type="NCBI Taxonomy" id="478107"/>
    <lineage>
        <taxon>Bacteria</taxon>
        <taxon>Bacillati</taxon>
        <taxon>Actinomycetota</taxon>
        <taxon>Actinomycetes</taxon>
        <taxon>Streptosporangiales</taxon>
        <taxon>Thermomonosporaceae</taxon>
        <taxon>Actinoallomurus</taxon>
    </lineage>
</organism>
<evidence type="ECO:0000313" key="8">
    <source>
        <dbReference type="EMBL" id="GLY76732.1"/>
    </source>
</evidence>
<dbReference type="InterPro" id="IPR011009">
    <property type="entry name" value="Kinase-like_dom_sf"/>
</dbReference>
<evidence type="ECO:0000256" key="1">
    <source>
        <dbReference type="ARBA" id="ARBA00022679"/>
    </source>
</evidence>
<keyword evidence="2" id="KW-0547">Nucleotide-binding</keyword>
<dbReference type="Gene3D" id="1.10.510.10">
    <property type="entry name" value="Transferase(Phosphotransferase) domain 1"/>
    <property type="match status" value="1"/>
</dbReference>
<dbReference type="InterPro" id="IPR000719">
    <property type="entry name" value="Prot_kinase_dom"/>
</dbReference>
<dbReference type="GO" id="GO:0004674">
    <property type="term" value="F:protein serine/threonine kinase activity"/>
    <property type="evidence" value="ECO:0007669"/>
    <property type="project" value="TreeGrafter"/>
</dbReference>
<evidence type="ECO:0000256" key="5">
    <source>
        <dbReference type="SAM" id="MobiDB-lite"/>
    </source>
</evidence>
<keyword evidence="6" id="KW-1133">Transmembrane helix</keyword>
<dbReference type="PANTHER" id="PTHR43289:SF34">
    <property type="entry name" value="SERINE_THREONINE-PROTEIN KINASE YBDM-RELATED"/>
    <property type="match status" value="1"/>
</dbReference>
<name>A0A9W6VRQ1_9ACTN</name>
<keyword evidence="6" id="KW-0812">Transmembrane</keyword>
<dbReference type="SMART" id="SM00220">
    <property type="entry name" value="S_TKc"/>
    <property type="match status" value="1"/>
</dbReference>
<dbReference type="PROSITE" id="PS50011">
    <property type="entry name" value="PROTEIN_KINASE_DOM"/>
    <property type="match status" value="1"/>
</dbReference>
<reference evidence="8" key="1">
    <citation type="submission" date="2023-03" db="EMBL/GenBank/DDBJ databases">
        <title>Actinoallomurus iriomotensis NBRC 103681.</title>
        <authorList>
            <person name="Ichikawa N."/>
            <person name="Sato H."/>
            <person name="Tonouchi N."/>
        </authorList>
    </citation>
    <scope>NUCLEOTIDE SEQUENCE</scope>
    <source>
        <strain evidence="8">NBRC 103681</strain>
    </source>
</reference>
<dbReference type="Gene3D" id="3.30.200.20">
    <property type="entry name" value="Phosphorylase Kinase, domain 1"/>
    <property type="match status" value="1"/>
</dbReference>
<keyword evidence="3" id="KW-0418">Kinase</keyword>
<evidence type="ECO:0000259" key="7">
    <source>
        <dbReference type="PROSITE" id="PS50011"/>
    </source>
</evidence>
<sequence>MGSVELRSEDLPEAIGKYRPQSHLAAGGMGRVFLALDPEGRTVALKQLHPSIAYDDGMRERLRREVAAMRRIRSPRVAQLIDADLDVVPPYLVTGYVQGRTLHDVVKSDGPLRGDRLRRIARGVAEALVAIHAAGHVHRDLKPANVMVVDDDPVVIDFGIAQEHDATRITQDGGAIGTLGYMAPEVLEGGTAGPPADIFAWGATVAYAATGRPAFGGGGVQAVALRTYRGAADLDGVPDELRPLLSAALAPAAEARPDANTVLGTMAAPAGPTSFFPANAAPAPPAAPVRRNGRRRSAIVIPLSAVAMVAVVILAIVALRPNGKGSPKPPAATRTVVTSQPRPSYREPIANWGPGQKFQKFLEANNGKRVYILADLDEAIVPQDGQGQPYDASHAEDGATFTLWTSCTEKLAAGEEPTSDKCAAILVEILPESAAWSGFSWVHGAYKVQGNFEIAEGAVHQGVAPFTLKPAPAA</sequence>
<feature type="region of interest" description="Disordered" evidence="5">
    <location>
        <begin position="324"/>
        <end position="350"/>
    </location>
</feature>
<dbReference type="CDD" id="cd14014">
    <property type="entry name" value="STKc_PknB_like"/>
    <property type="match status" value="1"/>
</dbReference>
<comment type="caution">
    <text evidence="8">The sequence shown here is derived from an EMBL/GenBank/DDBJ whole genome shotgun (WGS) entry which is preliminary data.</text>
</comment>
<keyword evidence="4" id="KW-0067">ATP-binding</keyword>
<evidence type="ECO:0000256" key="3">
    <source>
        <dbReference type="ARBA" id="ARBA00022777"/>
    </source>
</evidence>
<keyword evidence="6" id="KW-0472">Membrane</keyword>
<protein>
    <recommendedName>
        <fullName evidence="7">Protein kinase domain-containing protein</fullName>
    </recommendedName>
</protein>
<feature type="transmembrane region" description="Helical" evidence="6">
    <location>
        <begin position="298"/>
        <end position="319"/>
    </location>
</feature>
<feature type="domain" description="Protein kinase" evidence="7">
    <location>
        <begin position="18"/>
        <end position="276"/>
    </location>
</feature>
<evidence type="ECO:0000256" key="6">
    <source>
        <dbReference type="SAM" id="Phobius"/>
    </source>
</evidence>
<keyword evidence="1" id="KW-0808">Transferase</keyword>
<evidence type="ECO:0000313" key="9">
    <source>
        <dbReference type="Proteomes" id="UP001165135"/>
    </source>
</evidence>
<evidence type="ECO:0000256" key="4">
    <source>
        <dbReference type="ARBA" id="ARBA00022840"/>
    </source>
</evidence>
<proteinExistence type="predicted"/>
<dbReference type="Pfam" id="PF00069">
    <property type="entry name" value="Pkinase"/>
    <property type="match status" value="1"/>
</dbReference>
<evidence type="ECO:0000256" key="2">
    <source>
        <dbReference type="ARBA" id="ARBA00022741"/>
    </source>
</evidence>
<dbReference type="Proteomes" id="UP001165135">
    <property type="component" value="Unassembled WGS sequence"/>
</dbReference>
<dbReference type="SUPFAM" id="SSF56112">
    <property type="entry name" value="Protein kinase-like (PK-like)"/>
    <property type="match status" value="1"/>
</dbReference>
<dbReference type="AlphaFoldDB" id="A0A9W6VRQ1"/>
<gene>
    <name evidence="8" type="ORF">Airi01_049990</name>
</gene>